<evidence type="ECO:0000256" key="1">
    <source>
        <dbReference type="ARBA" id="ARBA00004141"/>
    </source>
</evidence>
<evidence type="ECO:0000256" key="3">
    <source>
        <dbReference type="ARBA" id="ARBA00022989"/>
    </source>
</evidence>
<evidence type="ECO:0000313" key="7">
    <source>
        <dbReference type="EMBL" id="MSS77621.1"/>
    </source>
</evidence>
<evidence type="ECO:0000313" key="8">
    <source>
        <dbReference type="Proteomes" id="UP000441925"/>
    </source>
</evidence>
<feature type="transmembrane region" description="Helical" evidence="5">
    <location>
        <begin position="108"/>
        <end position="126"/>
    </location>
</feature>
<dbReference type="Pfam" id="PF13515">
    <property type="entry name" value="FUSC_2"/>
    <property type="match status" value="1"/>
</dbReference>
<evidence type="ECO:0000259" key="6">
    <source>
        <dbReference type="Pfam" id="PF13515"/>
    </source>
</evidence>
<keyword evidence="2 5" id="KW-0812">Transmembrane</keyword>
<proteinExistence type="predicted"/>
<keyword evidence="4 5" id="KW-0472">Membrane</keyword>
<feature type="domain" description="Integral membrane bound transporter" evidence="6">
    <location>
        <begin position="15"/>
        <end position="152"/>
    </location>
</feature>
<dbReference type="AlphaFoldDB" id="A0A6N7VFF9"/>
<dbReference type="InterPro" id="IPR049453">
    <property type="entry name" value="Memb_transporter_dom"/>
</dbReference>
<dbReference type="EMBL" id="VULQ01000004">
    <property type="protein sequence ID" value="MSS77621.1"/>
    <property type="molecule type" value="Genomic_DNA"/>
</dbReference>
<evidence type="ECO:0000256" key="5">
    <source>
        <dbReference type="SAM" id="Phobius"/>
    </source>
</evidence>
<reference evidence="7 8" key="1">
    <citation type="submission" date="2019-08" db="EMBL/GenBank/DDBJ databases">
        <title>In-depth cultivation of the pig gut microbiome towards novel bacterial diversity and tailored functional studies.</title>
        <authorList>
            <person name="Wylensek D."/>
            <person name="Hitch T.C.A."/>
            <person name="Clavel T."/>
        </authorList>
    </citation>
    <scope>NUCLEOTIDE SEQUENCE [LARGE SCALE GENOMIC DNA]</scope>
    <source>
        <strain evidence="7 8">WCA-380-WT-2B</strain>
    </source>
</reference>
<evidence type="ECO:0000256" key="2">
    <source>
        <dbReference type="ARBA" id="ARBA00022692"/>
    </source>
</evidence>
<name>A0A6N7VFF9_9FIRM</name>
<accession>A0A6N7VFF9</accession>
<sequence length="174" mass="19604">MKLKRPGQRILKTSLAVFLSFVFSHFRSSYALPFYSAIAAIICTKSDFNDSIIVGVNRIFGTLIGGICGFLYLLFVKNRLNSELINYFFISIIIAFLIWFMSSINKPNAISIMAIVFCSISINHAGESFGAIEFALNRTLDTLVGVVIAIFINSIDFELRKFMIFKKNKDSKDL</sequence>
<keyword evidence="3 5" id="KW-1133">Transmembrane helix</keyword>
<gene>
    <name evidence="7" type="ORF">FYJ26_04230</name>
</gene>
<dbReference type="RefSeq" id="WP_154539940.1">
    <property type="nucleotide sequence ID" value="NZ_JAXDSU010000038.1"/>
</dbReference>
<keyword evidence="8" id="KW-1185">Reference proteome</keyword>
<organism evidence="7 8">
    <name type="scientific">Anaerococcus porci</name>
    <dbReference type="NCBI Taxonomy" id="2652269"/>
    <lineage>
        <taxon>Bacteria</taxon>
        <taxon>Bacillati</taxon>
        <taxon>Bacillota</taxon>
        <taxon>Tissierellia</taxon>
        <taxon>Tissierellales</taxon>
        <taxon>Peptoniphilaceae</taxon>
        <taxon>Anaerococcus</taxon>
    </lineage>
</organism>
<dbReference type="Proteomes" id="UP000441925">
    <property type="component" value="Unassembled WGS sequence"/>
</dbReference>
<feature type="transmembrane region" description="Helical" evidence="5">
    <location>
        <begin position="84"/>
        <end position="102"/>
    </location>
</feature>
<evidence type="ECO:0000256" key="4">
    <source>
        <dbReference type="ARBA" id="ARBA00023136"/>
    </source>
</evidence>
<feature type="transmembrane region" description="Helical" evidence="5">
    <location>
        <begin position="55"/>
        <end position="75"/>
    </location>
</feature>
<dbReference type="GO" id="GO:0016020">
    <property type="term" value="C:membrane"/>
    <property type="evidence" value="ECO:0007669"/>
    <property type="project" value="UniProtKB-SubCell"/>
</dbReference>
<protein>
    <submittedName>
        <fullName evidence="7">FUSC family protein</fullName>
    </submittedName>
</protein>
<comment type="caution">
    <text evidence="7">The sequence shown here is derived from an EMBL/GenBank/DDBJ whole genome shotgun (WGS) entry which is preliminary data.</text>
</comment>
<comment type="subcellular location">
    <subcellularLocation>
        <location evidence="1">Membrane</location>
        <topology evidence="1">Multi-pass membrane protein</topology>
    </subcellularLocation>
</comment>